<feature type="compositionally biased region" description="Basic residues" evidence="1">
    <location>
        <begin position="1"/>
        <end position="10"/>
    </location>
</feature>
<name>A0A836BZ50_9CHLO</name>
<reference evidence="2" key="1">
    <citation type="journal article" date="2020" name="bioRxiv">
        <title>Comparative genomics of Chlamydomonas.</title>
        <authorList>
            <person name="Craig R.J."/>
            <person name="Hasan A.R."/>
            <person name="Ness R.W."/>
            <person name="Keightley P.D."/>
        </authorList>
    </citation>
    <scope>NUCLEOTIDE SEQUENCE</scope>
    <source>
        <strain evidence="2">CCAP 11/70</strain>
    </source>
</reference>
<organism evidence="2 3">
    <name type="scientific">Edaphochlamys debaryana</name>
    <dbReference type="NCBI Taxonomy" id="47281"/>
    <lineage>
        <taxon>Eukaryota</taxon>
        <taxon>Viridiplantae</taxon>
        <taxon>Chlorophyta</taxon>
        <taxon>core chlorophytes</taxon>
        <taxon>Chlorophyceae</taxon>
        <taxon>CS clade</taxon>
        <taxon>Chlamydomonadales</taxon>
        <taxon>Chlamydomonadales incertae sedis</taxon>
        <taxon>Edaphochlamys</taxon>
    </lineage>
</organism>
<evidence type="ECO:0000256" key="1">
    <source>
        <dbReference type="SAM" id="MobiDB-lite"/>
    </source>
</evidence>
<gene>
    <name evidence="2" type="ORF">HYH03_008696</name>
</gene>
<dbReference type="Proteomes" id="UP000612055">
    <property type="component" value="Unassembled WGS sequence"/>
</dbReference>
<sequence>MSKPKSKPKSKGAGPASGDWRSWQLPPKLAEVELRAQTPEPLAALRSSPVRLATWCLSMRLKEDVHLQATADPGGGGELTPEAEAAVCAAAEFLAGRMDSKSSLSLLMTALEDEDSLTVVGVGGRDPGSRSHTGWLEAVGRAGVPHIRLYCLALGPQDFEVLARHTGLKCLVLSQDNEYPLSGLLLLPLAPRLETLELAVNDWFKRVRAEMGQEELENWGEEEDEDEEWEVGVQHPEGGYVLPPEPRGVLTALLCMGRRLKVVVFKIGNDEPDLWELRDAQLDAVLTQVRSGVEALGGDSLRLEARK</sequence>
<protein>
    <submittedName>
        <fullName evidence="2">Uncharacterized protein</fullName>
    </submittedName>
</protein>
<comment type="caution">
    <text evidence="2">The sequence shown here is derived from an EMBL/GenBank/DDBJ whole genome shotgun (WGS) entry which is preliminary data.</text>
</comment>
<accession>A0A836BZ50</accession>
<feature type="region of interest" description="Disordered" evidence="1">
    <location>
        <begin position="1"/>
        <end position="24"/>
    </location>
</feature>
<keyword evidence="3" id="KW-1185">Reference proteome</keyword>
<evidence type="ECO:0000313" key="2">
    <source>
        <dbReference type="EMBL" id="KAG2493033.1"/>
    </source>
</evidence>
<dbReference type="EMBL" id="JAEHOE010000040">
    <property type="protein sequence ID" value="KAG2493033.1"/>
    <property type="molecule type" value="Genomic_DNA"/>
</dbReference>
<dbReference type="AlphaFoldDB" id="A0A836BZ50"/>
<proteinExistence type="predicted"/>
<evidence type="ECO:0000313" key="3">
    <source>
        <dbReference type="Proteomes" id="UP000612055"/>
    </source>
</evidence>